<gene>
    <name evidence="1" type="ORF">SCD90_10145</name>
</gene>
<organism evidence="1 2">
    <name type="scientific">Terrihabitans rhizophilus</name>
    <dbReference type="NCBI Taxonomy" id="3092662"/>
    <lineage>
        <taxon>Bacteria</taxon>
        <taxon>Pseudomonadati</taxon>
        <taxon>Pseudomonadota</taxon>
        <taxon>Alphaproteobacteria</taxon>
        <taxon>Hyphomicrobiales</taxon>
        <taxon>Terrihabitans</taxon>
    </lineage>
</organism>
<name>A0ABU4RNJ7_9HYPH</name>
<accession>A0ABU4RNJ7</accession>
<sequence length="105" mass="11181">MPNLSEILQAVTDRESASYSGVQIQGLFAWRSFTPNTTASGFPTKPPIGVFVSESGSYELELATEGNGTSEIVTLPLMGGVPYEIANLLRVRSGAPSVMLLYPAE</sequence>
<dbReference type="RefSeq" id="WP_319844555.1">
    <property type="nucleotide sequence ID" value="NZ_JAXAFJ010000005.1"/>
</dbReference>
<comment type="caution">
    <text evidence="1">The sequence shown here is derived from an EMBL/GenBank/DDBJ whole genome shotgun (WGS) entry which is preliminary data.</text>
</comment>
<dbReference type="EMBL" id="JAXAFJ010000005">
    <property type="protein sequence ID" value="MDX6806427.1"/>
    <property type="molecule type" value="Genomic_DNA"/>
</dbReference>
<evidence type="ECO:0000313" key="1">
    <source>
        <dbReference type="EMBL" id="MDX6806427.1"/>
    </source>
</evidence>
<proteinExistence type="predicted"/>
<reference evidence="1 2" key="1">
    <citation type="submission" date="2023-11" db="EMBL/GenBank/DDBJ databases">
        <authorList>
            <person name="Bao R."/>
        </authorList>
    </citation>
    <scope>NUCLEOTIDE SEQUENCE [LARGE SCALE GENOMIC DNA]</scope>
    <source>
        <strain evidence="1 2">PJ23</strain>
    </source>
</reference>
<keyword evidence="2" id="KW-1185">Reference proteome</keyword>
<dbReference type="Proteomes" id="UP001274321">
    <property type="component" value="Unassembled WGS sequence"/>
</dbReference>
<protein>
    <submittedName>
        <fullName evidence="1">Uncharacterized protein</fullName>
    </submittedName>
</protein>
<evidence type="ECO:0000313" key="2">
    <source>
        <dbReference type="Proteomes" id="UP001274321"/>
    </source>
</evidence>